<gene>
    <name evidence="2" type="ORF">EVOR1521_LOCUS19015</name>
</gene>
<sequence>MSHEVVMRWQRQKFCFRGQGFEVEHFDVAEAESSSSGEDEEAVRARRLRRDREARLQRCETELGACLWIDTNRAALQVLEDRGSYRGLRVLELGAGAGACGIATALDGADATVSDVDALLPLLQRNLELNQLRPEAGDEAPDEEAREEEEATAKTKAKMRRAKAEKAAEKEPTESTAKGRRRRNAPSPRPFWHRCLVRLACRKTHPPSWELPRKKGSCQAVAIEWEKEALHPTLPEKAFDLIVVCDCLYENRDSWAALQALLARLLVPAESGAASSVVLASAELRRPFLEAFVAQLLEAGFTLLTRREDGGRLGEVSVAILSRYQPVGGPASNGFTQAQSAPIGEHGPNEETLATPEAAQDCIPVEEQEITLTVPAIAQPGMKLQYRTPDGQELRLTVPEGVPPGSVLTLTQDPATKQWKCMAEPADEPPDFPYPSQAPQAPVAYPAQPSTLPMAQAYPAQGPPQRAVNLSFVPPPVPAQSYAATQMDPARFNPPRQDPMVFGMPKTSCLSGTPTRRRQSAFWSGPPTRRCRRSWLDVLVRFSLRQC</sequence>
<dbReference type="SUPFAM" id="SSF53335">
    <property type="entry name" value="S-adenosyl-L-methionine-dependent methyltransferases"/>
    <property type="match status" value="1"/>
</dbReference>
<comment type="caution">
    <text evidence="2">The sequence shown here is derived from an EMBL/GenBank/DDBJ whole genome shotgun (WGS) entry which is preliminary data.</text>
</comment>
<protein>
    <submittedName>
        <fullName evidence="2">Uncharacterized protein</fullName>
    </submittedName>
</protein>
<organism evidence="2 3">
    <name type="scientific">Effrenium voratum</name>
    <dbReference type="NCBI Taxonomy" id="2562239"/>
    <lineage>
        <taxon>Eukaryota</taxon>
        <taxon>Sar</taxon>
        <taxon>Alveolata</taxon>
        <taxon>Dinophyceae</taxon>
        <taxon>Suessiales</taxon>
        <taxon>Symbiodiniaceae</taxon>
        <taxon>Effrenium</taxon>
    </lineage>
</organism>
<dbReference type="Proteomes" id="UP001178507">
    <property type="component" value="Unassembled WGS sequence"/>
</dbReference>
<feature type="compositionally biased region" description="Acidic residues" evidence="1">
    <location>
        <begin position="137"/>
        <end position="150"/>
    </location>
</feature>
<proteinExistence type="predicted"/>
<dbReference type="Pfam" id="PF10294">
    <property type="entry name" value="Methyltransf_16"/>
    <property type="match status" value="1"/>
</dbReference>
<name>A0AA36N118_9DINO</name>
<feature type="compositionally biased region" description="Basic and acidic residues" evidence="1">
    <location>
        <begin position="162"/>
        <end position="173"/>
    </location>
</feature>
<dbReference type="InterPro" id="IPR029063">
    <property type="entry name" value="SAM-dependent_MTases_sf"/>
</dbReference>
<evidence type="ECO:0000313" key="3">
    <source>
        <dbReference type="Proteomes" id="UP001178507"/>
    </source>
</evidence>
<dbReference type="Gene3D" id="3.40.50.150">
    <property type="entry name" value="Vaccinia Virus protein VP39"/>
    <property type="match status" value="1"/>
</dbReference>
<evidence type="ECO:0000256" key="1">
    <source>
        <dbReference type="SAM" id="MobiDB-lite"/>
    </source>
</evidence>
<dbReference type="InterPro" id="IPR019410">
    <property type="entry name" value="Methyltransf_16"/>
</dbReference>
<dbReference type="PANTHER" id="PTHR14614">
    <property type="entry name" value="HEPATOCELLULAR CARCINOMA-ASSOCIATED ANTIGEN"/>
    <property type="match status" value="1"/>
</dbReference>
<dbReference type="EMBL" id="CAUJNA010002802">
    <property type="protein sequence ID" value="CAJ1394340.1"/>
    <property type="molecule type" value="Genomic_DNA"/>
</dbReference>
<reference evidence="2" key="1">
    <citation type="submission" date="2023-08" db="EMBL/GenBank/DDBJ databases">
        <authorList>
            <person name="Chen Y."/>
            <person name="Shah S."/>
            <person name="Dougan E. K."/>
            <person name="Thang M."/>
            <person name="Chan C."/>
        </authorList>
    </citation>
    <scope>NUCLEOTIDE SEQUENCE</scope>
</reference>
<keyword evidence="3" id="KW-1185">Reference proteome</keyword>
<evidence type="ECO:0000313" key="2">
    <source>
        <dbReference type="EMBL" id="CAJ1394340.1"/>
    </source>
</evidence>
<feature type="region of interest" description="Disordered" evidence="1">
    <location>
        <begin position="131"/>
        <end position="187"/>
    </location>
</feature>
<dbReference type="AlphaFoldDB" id="A0AA36N118"/>
<accession>A0AA36N118</accession>